<dbReference type="InterPro" id="IPR008930">
    <property type="entry name" value="Terpenoid_cyclase/PrenylTrfase"/>
</dbReference>
<dbReference type="GO" id="GO:0000287">
    <property type="term" value="F:magnesium ion binding"/>
    <property type="evidence" value="ECO:0007669"/>
    <property type="project" value="InterPro"/>
</dbReference>
<keyword evidence="5" id="KW-0456">Lyase</keyword>
<dbReference type="InterPro" id="IPR044814">
    <property type="entry name" value="Terpene_cyclase_plant_C1"/>
</dbReference>
<evidence type="ECO:0000256" key="2">
    <source>
        <dbReference type="ARBA" id="ARBA00006333"/>
    </source>
</evidence>
<dbReference type="InterPro" id="IPR034741">
    <property type="entry name" value="Terpene_cyclase-like_1_C"/>
</dbReference>
<feature type="domain" description="Terpene synthase metal-binding" evidence="7">
    <location>
        <begin position="304"/>
        <end position="544"/>
    </location>
</feature>
<dbReference type="PANTHER" id="PTHR31225">
    <property type="entry name" value="OS04G0344100 PROTEIN-RELATED"/>
    <property type="match status" value="1"/>
</dbReference>
<evidence type="ECO:0000259" key="6">
    <source>
        <dbReference type="Pfam" id="PF01397"/>
    </source>
</evidence>
<dbReference type="PANTHER" id="PTHR31225:SF93">
    <property type="entry name" value="ALPHA-HUMULENE_(-)-(E)-BETA-CARYOPHYLLENE SYNTHASE"/>
    <property type="match status" value="1"/>
</dbReference>
<dbReference type="Gene3D" id="1.50.10.130">
    <property type="entry name" value="Terpene synthase, N-terminal domain"/>
    <property type="match status" value="1"/>
</dbReference>
<dbReference type="InterPro" id="IPR050148">
    <property type="entry name" value="Terpene_synthase-like"/>
</dbReference>
<dbReference type="SUPFAM" id="SSF48239">
    <property type="entry name" value="Terpenoid cyclases/Protein prenyltransferases"/>
    <property type="match status" value="1"/>
</dbReference>
<dbReference type="GO" id="GO:0010333">
    <property type="term" value="F:terpene synthase activity"/>
    <property type="evidence" value="ECO:0007669"/>
    <property type="project" value="InterPro"/>
</dbReference>
<dbReference type="GO" id="GO:0016102">
    <property type="term" value="P:diterpenoid biosynthetic process"/>
    <property type="evidence" value="ECO:0007669"/>
    <property type="project" value="InterPro"/>
</dbReference>
<evidence type="ECO:0000256" key="3">
    <source>
        <dbReference type="ARBA" id="ARBA00022723"/>
    </source>
</evidence>
<comment type="cofactor">
    <cofactor evidence="1">
        <name>Mg(2+)</name>
        <dbReference type="ChEBI" id="CHEBI:18420"/>
    </cofactor>
</comment>
<dbReference type="InterPro" id="IPR001906">
    <property type="entry name" value="Terpene_synth_N"/>
</dbReference>
<organism evidence="8">
    <name type="scientific">Jatropha curcas</name>
    <name type="common">Barbados nut</name>
    <dbReference type="NCBI Taxonomy" id="180498"/>
    <lineage>
        <taxon>Eukaryota</taxon>
        <taxon>Viridiplantae</taxon>
        <taxon>Streptophyta</taxon>
        <taxon>Embryophyta</taxon>
        <taxon>Tracheophyta</taxon>
        <taxon>Spermatophyta</taxon>
        <taxon>Magnoliopsida</taxon>
        <taxon>eudicotyledons</taxon>
        <taxon>Gunneridae</taxon>
        <taxon>Pentapetalae</taxon>
        <taxon>rosids</taxon>
        <taxon>fabids</taxon>
        <taxon>Malpighiales</taxon>
        <taxon>Euphorbiaceae</taxon>
        <taxon>Crotonoideae</taxon>
        <taxon>Jatropheae</taxon>
        <taxon>Jatropha</taxon>
    </lineage>
</organism>
<dbReference type="EMBL" id="AP011970">
    <property type="protein sequence ID" value="BAJ53213.1"/>
    <property type="molecule type" value="Genomic_DNA"/>
</dbReference>
<dbReference type="Gene3D" id="1.10.600.10">
    <property type="entry name" value="Farnesyl Diphosphate Synthase"/>
    <property type="match status" value="1"/>
</dbReference>
<dbReference type="InterPro" id="IPR005630">
    <property type="entry name" value="Terpene_synthase_metal-bd"/>
</dbReference>
<protein>
    <submittedName>
        <fullName evidence="8">JHL23C09.9 protein</fullName>
    </submittedName>
</protein>
<dbReference type="Pfam" id="PF01397">
    <property type="entry name" value="Terpene_synth"/>
    <property type="match status" value="1"/>
</dbReference>
<dbReference type="GO" id="GO:0120251">
    <property type="term" value="P:hydrocarbon biosynthetic process"/>
    <property type="evidence" value="ECO:0007669"/>
    <property type="project" value="UniProtKB-ARBA"/>
</dbReference>
<dbReference type="SUPFAM" id="SSF48576">
    <property type="entry name" value="Terpenoid synthases"/>
    <property type="match status" value="1"/>
</dbReference>
<dbReference type="SFLD" id="SFLDS00005">
    <property type="entry name" value="Isoprenoid_Synthase_Type_I"/>
    <property type="match status" value="1"/>
</dbReference>
<dbReference type="AlphaFoldDB" id="E6NUA3"/>
<proteinExistence type="inferred from homology"/>
<comment type="similarity">
    <text evidence="2">Belongs to the terpene synthase family.</text>
</comment>
<dbReference type="FunFam" id="1.10.600.10:FF:000007">
    <property type="entry name" value="Isoprene synthase, chloroplastic"/>
    <property type="match status" value="1"/>
</dbReference>
<name>E6NUA3_JATCU</name>
<dbReference type="InterPro" id="IPR008949">
    <property type="entry name" value="Isoprenoid_synthase_dom_sf"/>
</dbReference>
<keyword evidence="3" id="KW-0479">Metal-binding</keyword>
<sequence>MTMQPTIFEANSPKKILRTPFLLSFPSTKQNYIHLASFSSAKPTVRRTLKACSSKQSETTVRPLANFPSTVWGERLGSLPFDQSGFESLSKQVQLLKEKVKNDMLTASTSDSVEKIISIDSLCRLGVSYHFEDEIEENLNKIFNNQPNFLNENDYDLYTVAVIFRVFRQHGFKISSDVFNKFKDSDGKFKEFLLSDVKGILSLFEATHLSMPNESILDEALAFTKAFLEVSAVESFPDFAKHITNALEQPVHKGIPRLEARKYIDLYEVDENQNEALLELAKLDFNRVQLLHQEELSRFSRWWKNLNITKNVPYARNRMAEIFFWTVSMYFQPQYAKARMIVSKVVLFISLIDDTIDAYATIEEIDRLLYAIERWDMTLIDHLPGYMKVIYKLLINTTYNEFEKDLEAEGKSYSIKYGREAFQELVREYYQEALWKADGKVPTFDEYIFNGGVTSGLPLVATVSFMGVKEIKGIKEFEWLKTYPKLNQAGGEFGRMVNDVMSHETEQNRGHVASCIDCYMNQYGVSKEKAMEEIQKIATNEWKKVNEQLIMQSKEVVSVGILMRIVNLVRLAYVSYKHGDGYTDSKHLKDYVKGIFLEPIPV</sequence>
<feature type="domain" description="Terpene synthase N-terminal" evidence="6">
    <location>
        <begin position="83"/>
        <end position="247"/>
    </location>
</feature>
<dbReference type="FunFam" id="1.50.10.130:FF:000001">
    <property type="entry name" value="Isoprene synthase, chloroplastic"/>
    <property type="match status" value="1"/>
</dbReference>
<evidence type="ECO:0000256" key="4">
    <source>
        <dbReference type="ARBA" id="ARBA00022842"/>
    </source>
</evidence>
<keyword evidence="4" id="KW-0460">Magnesium</keyword>
<evidence type="ECO:0000313" key="8">
    <source>
        <dbReference type="EMBL" id="BAJ53213.1"/>
    </source>
</evidence>
<dbReference type="CDD" id="cd00684">
    <property type="entry name" value="Terpene_cyclase_plant_C1"/>
    <property type="match status" value="1"/>
</dbReference>
<accession>E6NUA3</accession>
<dbReference type="InterPro" id="IPR036965">
    <property type="entry name" value="Terpene_synth_N_sf"/>
</dbReference>
<reference evidence="8" key="1">
    <citation type="journal article" date="2011" name="DNA Res.">
        <title>Sequence analysis of the genome of an oil-bearing tree, Jatropha curcas L.</title>
        <authorList>
            <person name="Sato S."/>
            <person name="Hirakawa H."/>
            <person name="Isobe S."/>
            <person name="Fukai E."/>
            <person name="Watanabe A."/>
            <person name="Kato M."/>
            <person name="Kawashima K."/>
            <person name="Minami C."/>
            <person name="Muraki A."/>
            <person name="Nakazaki N."/>
            <person name="Takahashi C."/>
            <person name="Nakayama S."/>
            <person name="Kishida Y."/>
            <person name="Kohara M."/>
            <person name="Yamada M."/>
            <person name="Tsuruoka H."/>
            <person name="Sasamoto S."/>
            <person name="Tabata S."/>
            <person name="Aizu T."/>
            <person name="Toyoda A."/>
            <person name="Shin-I T."/>
            <person name="Minakuchi Y."/>
            <person name="Kohara Y."/>
            <person name="Fujiyama A."/>
            <person name="Tsuchimoto S."/>
            <person name="Kajiyama S."/>
            <person name="Makigano E."/>
            <person name="Ohmido N."/>
            <person name="Shibagaki N."/>
            <person name="Cartagena J.A."/>
            <person name="Wada N."/>
            <person name="Kohinata T."/>
            <person name="Atefeh A."/>
            <person name="Yuasa S."/>
            <person name="Matsunaga S."/>
            <person name="Fukui K."/>
        </authorList>
    </citation>
    <scope>NUCLEOTIDE SEQUENCE</scope>
    <source>
        <strain evidence="8">Palawan</strain>
    </source>
</reference>
<dbReference type="Pfam" id="PF03936">
    <property type="entry name" value="Terpene_synth_C"/>
    <property type="match status" value="1"/>
</dbReference>
<dbReference type="SFLD" id="SFLDG01019">
    <property type="entry name" value="Terpene_Cyclase_Like_1_C_Termi"/>
    <property type="match status" value="1"/>
</dbReference>
<gene>
    <name evidence="8" type="primary">JHL23C09.9</name>
</gene>
<evidence type="ECO:0000256" key="5">
    <source>
        <dbReference type="ARBA" id="ARBA00023239"/>
    </source>
</evidence>
<evidence type="ECO:0000259" key="7">
    <source>
        <dbReference type="Pfam" id="PF03936"/>
    </source>
</evidence>
<evidence type="ECO:0000256" key="1">
    <source>
        <dbReference type="ARBA" id="ARBA00001946"/>
    </source>
</evidence>